<dbReference type="EMBL" id="CANL01000003">
    <property type="protein sequence ID" value="CCM62369.1"/>
    <property type="molecule type" value="Genomic_DNA"/>
</dbReference>
<organism evidence="2 3">
    <name type="scientific">Candidatus Neomicrothrix parvicella RN1</name>
    <dbReference type="NCBI Taxonomy" id="1229780"/>
    <lineage>
        <taxon>Bacteria</taxon>
        <taxon>Bacillati</taxon>
        <taxon>Actinomycetota</taxon>
        <taxon>Acidimicrobiia</taxon>
        <taxon>Acidimicrobiales</taxon>
        <taxon>Microthrixaceae</taxon>
        <taxon>Candidatus Neomicrothrix</taxon>
    </lineage>
</organism>
<comment type="caution">
    <text evidence="2">The sequence shown here is derived from an EMBL/GenBank/DDBJ whole genome shotgun (WGS) entry which is preliminary data.</text>
</comment>
<dbReference type="Proteomes" id="UP000018291">
    <property type="component" value="Unassembled WGS sequence"/>
</dbReference>
<dbReference type="HOGENOM" id="CLU_1640703_0_0_11"/>
<proteinExistence type="predicted"/>
<sequence length="161" mass="17152">MSPPGIPASANPSPLSYRVVLTQRLAYDLASPPSRRTPCNMPSPMNQWPVSALTELDPLRTYSPASSSGIEPVTLSEVDRTSLETGAKLPCSHQGLSPFTWVSARVVLGPADVEDDNPDVVSTSPPQAANMPGRAATPSAPPPARVRNCLRFMGRCCTARR</sequence>
<protein>
    <submittedName>
        <fullName evidence="2">Uncharacterized protein</fullName>
    </submittedName>
</protein>
<reference evidence="2 3" key="1">
    <citation type="journal article" date="2013" name="ISME J.">
        <title>Metabolic model for the filamentous 'Candidatus Microthrix parvicella' based on genomic and metagenomic analyses.</title>
        <authorList>
            <person name="Jon McIlroy S."/>
            <person name="Kristiansen R."/>
            <person name="Albertsen M."/>
            <person name="Michael Karst S."/>
            <person name="Rossetti S."/>
            <person name="Lund Nielsen J."/>
            <person name="Tandoi V."/>
            <person name="James Seviour R."/>
            <person name="Nielsen P.H."/>
        </authorList>
    </citation>
    <scope>NUCLEOTIDE SEQUENCE [LARGE SCALE GENOMIC DNA]</scope>
    <source>
        <strain evidence="2 3">RN1</strain>
    </source>
</reference>
<evidence type="ECO:0000313" key="3">
    <source>
        <dbReference type="Proteomes" id="UP000018291"/>
    </source>
</evidence>
<evidence type="ECO:0000313" key="2">
    <source>
        <dbReference type="EMBL" id="CCM62369.1"/>
    </source>
</evidence>
<accession>R4YW82</accession>
<name>R4YW82_9ACTN</name>
<keyword evidence="3" id="KW-1185">Reference proteome</keyword>
<feature type="region of interest" description="Disordered" evidence="1">
    <location>
        <begin position="112"/>
        <end position="143"/>
    </location>
</feature>
<evidence type="ECO:0000256" key="1">
    <source>
        <dbReference type="SAM" id="MobiDB-lite"/>
    </source>
</evidence>
<dbReference type="AlphaFoldDB" id="R4YW82"/>
<gene>
    <name evidence="2" type="ORF">BN381_110035</name>
</gene>